<organism evidence="2 3">
    <name type="scientific">Methylobacterium platani</name>
    <dbReference type="NCBI Taxonomy" id="427683"/>
    <lineage>
        <taxon>Bacteria</taxon>
        <taxon>Pseudomonadati</taxon>
        <taxon>Pseudomonadota</taxon>
        <taxon>Alphaproteobacteria</taxon>
        <taxon>Hyphomicrobiales</taxon>
        <taxon>Methylobacteriaceae</taxon>
        <taxon>Methylobacterium</taxon>
    </lineage>
</organism>
<dbReference type="RefSeq" id="WP_048437411.1">
    <property type="nucleotide sequence ID" value="NZ_LWHQ01000028.1"/>
</dbReference>
<accession>A0A179S9A5</accession>
<evidence type="ECO:0000259" key="1">
    <source>
        <dbReference type="Pfam" id="PF05257"/>
    </source>
</evidence>
<protein>
    <recommendedName>
        <fullName evidence="1">Peptidase C51 domain-containing protein</fullName>
    </recommendedName>
</protein>
<proteinExistence type="predicted"/>
<comment type="caution">
    <text evidence="2">The sequence shown here is derived from an EMBL/GenBank/DDBJ whole genome shotgun (WGS) entry which is preliminary data.</text>
</comment>
<dbReference type="NCBIfam" id="TIGR02594">
    <property type="entry name" value="TIGR02594 family protein"/>
    <property type="match status" value="1"/>
</dbReference>
<feature type="domain" description="Peptidase C51" evidence="1">
    <location>
        <begin position="58"/>
        <end position="120"/>
    </location>
</feature>
<gene>
    <name evidence="2" type="ORF">A5481_15995</name>
</gene>
<dbReference type="Proteomes" id="UP000078316">
    <property type="component" value="Unassembled WGS sequence"/>
</dbReference>
<evidence type="ECO:0000313" key="2">
    <source>
        <dbReference type="EMBL" id="OAS23947.1"/>
    </source>
</evidence>
<dbReference type="Pfam" id="PF05257">
    <property type="entry name" value="CHAP"/>
    <property type="match status" value="1"/>
</dbReference>
<dbReference type="SUPFAM" id="SSF54001">
    <property type="entry name" value="Cysteine proteinases"/>
    <property type="match status" value="1"/>
</dbReference>
<dbReference type="OrthoDB" id="5395100at2"/>
<sequence>MAKPVLPAAYAWLGAEAGPRVLVEALALYGTRETTGSASNPVILAWARETGLDRDYRSDDVAWCGLFVATVVRRAGFEPVAAPLWARNWAAFGTKADRPSLGDILVFERTGGGHVGIYVGEDASAWHVLGGNQGDQVSIVRIAMGRLLAARRCPWRLAQPAAVRPIRLAAGGALSVNEA</sequence>
<dbReference type="Gene3D" id="3.90.1720.10">
    <property type="entry name" value="endopeptidase domain like (from Nostoc punctiforme)"/>
    <property type="match status" value="1"/>
</dbReference>
<dbReference type="InterPro" id="IPR038765">
    <property type="entry name" value="Papain-like_cys_pep_sf"/>
</dbReference>
<evidence type="ECO:0000313" key="3">
    <source>
        <dbReference type="Proteomes" id="UP000078316"/>
    </source>
</evidence>
<dbReference type="InterPro" id="IPR007921">
    <property type="entry name" value="CHAP_dom"/>
</dbReference>
<dbReference type="InterPro" id="IPR013423">
    <property type="entry name" value="CHP02594"/>
</dbReference>
<dbReference type="EMBL" id="LWHQ01000028">
    <property type="protein sequence ID" value="OAS23947.1"/>
    <property type="molecule type" value="Genomic_DNA"/>
</dbReference>
<dbReference type="STRING" id="427683.A5481_15995"/>
<reference evidence="2 3" key="1">
    <citation type="submission" date="2016-04" db="EMBL/GenBank/DDBJ databases">
        <authorList>
            <person name="Evans L.H."/>
            <person name="Alamgir A."/>
            <person name="Owens N."/>
            <person name="Weber N.D."/>
            <person name="Virtaneva K."/>
            <person name="Barbian K."/>
            <person name="Babar A."/>
            <person name="Rosenke K."/>
        </authorList>
    </citation>
    <scope>NUCLEOTIDE SEQUENCE [LARGE SCALE GENOMIC DNA]</scope>
    <source>
        <strain evidence="2 3">PMB02</strain>
    </source>
</reference>
<dbReference type="AlphaFoldDB" id="A0A179S9A5"/>
<name>A0A179S9A5_9HYPH</name>